<evidence type="ECO:0000259" key="5">
    <source>
        <dbReference type="PROSITE" id="PS50125"/>
    </source>
</evidence>
<dbReference type="PROSITE" id="PS50125">
    <property type="entry name" value="GUANYLATE_CYCLASE_2"/>
    <property type="match status" value="1"/>
</dbReference>
<keyword evidence="4" id="KW-0411">Iron-sulfur</keyword>
<dbReference type="Pfam" id="PF00355">
    <property type="entry name" value="Rieske"/>
    <property type="match status" value="1"/>
</dbReference>
<evidence type="ECO:0000259" key="7">
    <source>
        <dbReference type="PROSITE" id="PS51296"/>
    </source>
</evidence>
<dbReference type="SMART" id="SM00044">
    <property type="entry name" value="CYCc"/>
    <property type="match status" value="1"/>
</dbReference>
<dbReference type="SUPFAM" id="SSF54292">
    <property type="entry name" value="2Fe-2S ferredoxin-like"/>
    <property type="match status" value="1"/>
</dbReference>
<dbReference type="Gene3D" id="3.30.70.1230">
    <property type="entry name" value="Nucleotide cyclase"/>
    <property type="match status" value="1"/>
</dbReference>
<dbReference type="PANTHER" id="PTHR43081:SF1">
    <property type="entry name" value="ADENYLATE CYCLASE, TERMINAL-DIFFERENTIATION SPECIFIC"/>
    <property type="match status" value="1"/>
</dbReference>
<dbReference type="InterPro" id="IPR029787">
    <property type="entry name" value="Nucleotide_cyclase"/>
</dbReference>
<evidence type="ECO:0000256" key="4">
    <source>
        <dbReference type="ARBA" id="ARBA00023014"/>
    </source>
</evidence>
<dbReference type="GO" id="GO:0046872">
    <property type="term" value="F:metal ion binding"/>
    <property type="evidence" value="ECO:0007669"/>
    <property type="project" value="UniProtKB-KW"/>
</dbReference>
<dbReference type="InterPro" id="IPR017941">
    <property type="entry name" value="Rieske_2Fe-2S"/>
</dbReference>
<dbReference type="PROSITE" id="PS51085">
    <property type="entry name" value="2FE2S_FER_2"/>
    <property type="match status" value="1"/>
</dbReference>
<dbReference type="Gene3D" id="2.102.10.10">
    <property type="entry name" value="Rieske [2Fe-2S] iron-sulphur domain"/>
    <property type="match status" value="1"/>
</dbReference>
<dbReference type="InterPro" id="IPR036010">
    <property type="entry name" value="2Fe-2S_ferredoxin-like_sf"/>
</dbReference>
<evidence type="ECO:0008006" key="9">
    <source>
        <dbReference type="Google" id="ProtNLM"/>
    </source>
</evidence>
<evidence type="ECO:0000256" key="1">
    <source>
        <dbReference type="ARBA" id="ARBA00022714"/>
    </source>
</evidence>
<dbReference type="CDD" id="cd00207">
    <property type="entry name" value="fer2"/>
    <property type="match status" value="1"/>
</dbReference>
<dbReference type="Pfam" id="PF00111">
    <property type="entry name" value="Fer2"/>
    <property type="match status" value="1"/>
</dbReference>
<dbReference type="InterPro" id="IPR012675">
    <property type="entry name" value="Beta-grasp_dom_sf"/>
</dbReference>
<evidence type="ECO:0000256" key="3">
    <source>
        <dbReference type="ARBA" id="ARBA00023004"/>
    </source>
</evidence>
<feature type="domain" description="2Fe-2S ferredoxin-type" evidence="6">
    <location>
        <begin position="2"/>
        <end position="96"/>
    </location>
</feature>
<feature type="domain" description="Guanylate cyclase" evidence="5">
    <location>
        <begin position="121"/>
        <end position="252"/>
    </location>
</feature>
<evidence type="ECO:0000313" key="8">
    <source>
        <dbReference type="EMBL" id="SVB70254.1"/>
    </source>
</evidence>
<dbReference type="Pfam" id="PF00211">
    <property type="entry name" value="Guanylate_cyc"/>
    <property type="match status" value="1"/>
</dbReference>
<reference evidence="8" key="1">
    <citation type="submission" date="2018-05" db="EMBL/GenBank/DDBJ databases">
        <authorList>
            <person name="Lanie J.A."/>
            <person name="Ng W.-L."/>
            <person name="Kazmierczak K.M."/>
            <person name="Andrzejewski T.M."/>
            <person name="Davidsen T.M."/>
            <person name="Wayne K.J."/>
            <person name="Tettelin H."/>
            <person name="Glass J.I."/>
            <person name="Rusch D."/>
            <person name="Podicherti R."/>
            <person name="Tsui H.-C.T."/>
            <person name="Winkler M.E."/>
        </authorList>
    </citation>
    <scope>NUCLEOTIDE SEQUENCE</scope>
</reference>
<keyword evidence="3" id="KW-0408">Iron</keyword>
<dbReference type="InterPro" id="IPR036922">
    <property type="entry name" value="Rieske_2Fe-2S_sf"/>
</dbReference>
<evidence type="ECO:0000259" key="6">
    <source>
        <dbReference type="PROSITE" id="PS51085"/>
    </source>
</evidence>
<sequence length="439" mass="48668">MSKLEILPDDTNIDISSDETILTASLRNSIPHLNACGGIGKCSTCRISIVSGIENCLSPNEIEKQLAEKIGLPSDIRLACQTKVTGDVKLRRLLLDDRDMQITNQLGIEKTGPVGTSRKLAIMFSDIRGFTPLTESLSAYDVMFILNRYFDIMGEVIIRNGGQINNYIGDAIFALFGLDDSGDHTFRSVKAGVEMLEAMDNFKPYLEKAYGRVFDIGVGIHHGEVIVGMVGSDNNRRVNVIGDTVNTASRVEAANKEVESRLLISEDAHQLIKDRVEVDDFVRLKLKGTSQRMTLYEISAVIGKTTAIELDASRVFFGRDWQKTLPITDLHAGEKKKFVTDSQNILLVNHDQQIYAMENACPHMRLPLDMGQISDAATILCPFHDSEFCLKTGEVKRWCENTSSVPEDFAPLIKGVKTAPINILPVHTEDGYIWVATDD</sequence>
<dbReference type="SUPFAM" id="SSF55073">
    <property type="entry name" value="Nucleotide cyclase"/>
    <property type="match status" value="1"/>
</dbReference>
<evidence type="ECO:0000256" key="2">
    <source>
        <dbReference type="ARBA" id="ARBA00022723"/>
    </source>
</evidence>
<dbReference type="CDD" id="cd03467">
    <property type="entry name" value="Rieske"/>
    <property type="match status" value="1"/>
</dbReference>
<feature type="domain" description="Rieske" evidence="7">
    <location>
        <begin position="322"/>
        <end position="435"/>
    </location>
</feature>
<organism evidence="8">
    <name type="scientific">marine metagenome</name>
    <dbReference type="NCBI Taxonomy" id="408172"/>
    <lineage>
        <taxon>unclassified sequences</taxon>
        <taxon>metagenomes</taxon>
        <taxon>ecological metagenomes</taxon>
    </lineage>
</organism>
<dbReference type="GO" id="GO:0051537">
    <property type="term" value="F:2 iron, 2 sulfur cluster binding"/>
    <property type="evidence" value="ECO:0007669"/>
    <property type="project" value="UniProtKB-KW"/>
</dbReference>
<dbReference type="GO" id="GO:0035556">
    <property type="term" value="P:intracellular signal transduction"/>
    <property type="evidence" value="ECO:0007669"/>
    <property type="project" value="InterPro"/>
</dbReference>
<dbReference type="EMBL" id="UINC01053574">
    <property type="protein sequence ID" value="SVB70254.1"/>
    <property type="molecule type" value="Genomic_DNA"/>
</dbReference>
<accession>A0A382G6K8</accession>
<dbReference type="GO" id="GO:0009190">
    <property type="term" value="P:cyclic nucleotide biosynthetic process"/>
    <property type="evidence" value="ECO:0007669"/>
    <property type="project" value="InterPro"/>
</dbReference>
<dbReference type="InterPro" id="IPR001054">
    <property type="entry name" value="A/G_cyclase"/>
</dbReference>
<name>A0A382G6K8_9ZZZZ</name>
<gene>
    <name evidence="8" type="ORF">METZ01_LOCUS223108</name>
</gene>
<dbReference type="Gene3D" id="3.10.20.30">
    <property type="match status" value="1"/>
</dbReference>
<dbReference type="CDD" id="cd07302">
    <property type="entry name" value="CHD"/>
    <property type="match status" value="1"/>
</dbReference>
<proteinExistence type="predicted"/>
<dbReference type="InterPro" id="IPR001041">
    <property type="entry name" value="2Fe-2S_ferredoxin-type"/>
</dbReference>
<dbReference type="AlphaFoldDB" id="A0A382G6K8"/>
<dbReference type="PANTHER" id="PTHR43081">
    <property type="entry name" value="ADENYLATE CYCLASE, TERMINAL-DIFFERENTIATION SPECIFIC-RELATED"/>
    <property type="match status" value="1"/>
</dbReference>
<keyword evidence="2" id="KW-0479">Metal-binding</keyword>
<dbReference type="PROSITE" id="PS51296">
    <property type="entry name" value="RIESKE"/>
    <property type="match status" value="1"/>
</dbReference>
<protein>
    <recommendedName>
        <fullName evidence="9">Rieske domain-containing protein</fullName>
    </recommendedName>
</protein>
<dbReference type="InterPro" id="IPR050697">
    <property type="entry name" value="Adenylyl/Guanylyl_Cyclase_3/4"/>
</dbReference>
<keyword evidence="1" id="KW-0001">2Fe-2S</keyword>
<dbReference type="SUPFAM" id="SSF50022">
    <property type="entry name" value="ISP domain"/>
    <property type="match status" value="1"/>
</dbReference>